<dbReference type="PANTHER" id="PTHR47926">
    <property type="entry name" value="PENTATRICOPEPTIDE REPEAT-CONTAINING PROTEIN"/>
    <property type="match status" value="1"/>
</dbReference>
<dbReference type="AlphaFoldDB" id="A0AAP0JVW8"/>
<dbReference type="Pfam" id="PF14432">
    <property type="entry name" value="DYW_deaminase"/>
    <property type="match status" value="1"/>
</dbReference>
<dbReference type="InterPro" id="IPR002885">
    <property type="entry name" value="PPR_rpt"/>
</dbReference>
<dbReference type="Pfam" id="PF12854">
    <property type="entry name" value="PPR_1"/>
    <property type="match status" value="1"/>
</dbReference>
<organism evidence="4 5">
    <name type="scientific">Stephania cephalantha</name>
    <dbReference type="NCBI Taxonomy" id="152367"/>
    <lineage>
        <taxon>Eukaryota</taxon>
        <taxon>Viridiplantae</taxon>
        <taxon>Streptophyta</taxon>
        <taxon>Embryophyta</taxon>
        <taxon>Tracheophyta</taxon>
        <taxon>Spermatophyta</taxon>
        <taxon>Magnoliopsida</taxon>
        <taxon>Ranunculales</taxon>
        <taxon>Menispermaceae</taxon>
        <taxon>Menispermoideae</taxon>
        <taxon>Cissampelideae</taxon>
        <taxon>Stephania</taxon>
    </lineage>
</organism>
<dbReference type="InterPro" id="IPR046848">
    <property type="entry name" value="E_motif"/>
</dbReference>
<keyword evidence="5" id="KW-1185">Reference proteome</keyword>
<sequence>MQILVYNSCEAKTLKQLREVHGQVTRQSLHHHNHHISLLIRRCAALRAPLPYVRLLFHSLPNPDLLLFTTALKYFSLFAARPDILSLFRRLLFRRPRQNLTFLYPIVINASANASEVASAHAHVFKLGYHCDAFVRNAVVNGYLRFGLLGLAREMFDEMPERGAADWNAMISGYWRRGRGGEACDLFDEMPERERNVVSWTAMVTGFARSGDLERARSLFDEMPERSVVSWNAMLSGYAQNGLVDEAIELFLEMVDVGVEADETTWVTVISSLAERGDPRLAKSLVESLDSRRVNCNCFVKTALIDMYAKCGELSTARRIFDEMGTHANVVSWNAMISAYARVGDLASARCLFDKMPRKNVVSWNSMIAGYAQNGHSSLAIELFKEMTVTNNFKPDEVTMVSVISACGHLGAYELGKWVMDVVAKNRINLSISGYNSLISMYSRCGSMEDAERIFHDISGVRDVVSYNSLITGFAAHGYGTRAIELMSNMKEEGLEPDRITFIGVLTACSHAGLLEEGQHVFRSIKSPTVDHYACMVDLLGRGGKLEEAKRLIDGMPMKAHAGVYGALLNASHIHKQLELGEFAAYKLFDLEPENSGNYVLLSNIYAFAKRWKEVDRIRELMGTRGVKKTTGCSWVEFDGKVHRFIAGDQLHECSKEIYHVLEELEKRMRAVGYIAIKDCVLRDVEDEEKEVIVGTHSEKLAIGFALLRSEEGAVIRVVKNLRVCGDCHVAIKMISKLTSREILVRDNNRFHRFKDGECSCQDYW</sequence>
<dbReference type="Pfam" id="PF13041">
    <property type="entry name" value="PPR_2"/>
    <property type="match status" value="3"/>
</dbReference>
<feature type="repeat" description="PPR" evidence="2">
    <location>
        <begin position="196"/>
        <end position="226"/>
    </location>
</feature>
<comment type="caution">
    <text evidence="4">The sequence shown here is derived from an EMBL/GenBank/DDBJ whole genome shotgun (WGS) entry which is preliminary data.</text>
</comment>
<dbReference type="NCBIfam" id="TIGR00756">
    <property type="entry name" value="PPR"/>
    <property type="match status" value="7"/>
</dbReference>
<feature type="repeat" description="PPR" evidence="2">
    <location>
        <begin position="463"/>
        <end position="497"/>
    </location>
</feature>
<evidence type="ECO:0000256" key="2">
    <source>
        <dbReference type="PROSITE-ProRule" id="PRU00708"/>
    </source>
</evidence>
<dbReference type="FunFam" id="1.25.40.10:FF:000348">
    <property type="entry name" value="Pentatricopeptide repeat-containing protein chloroplastic"/>
    <property type="match status" value="1"/>
</dbReference>
<dbReference type="GO" id="GO:0009451">
    <property type="term" value="P:RNA modification"/>
    <property type="evidence" value="ECO:0007669"/>
    <property type="project" value="InterPro"/>
</dbReference>
<dbReference type="InterPro" id="IPR046960">
    <property type="entry name" value="PPR_At4g14850-like_plant"/>
</dbReference>
<feature type="repeat" description="PPR" evidence="2">
    <location>
        <begin position="132"/>
        <end position="166"/>
    </location>
</feature>
<dbReference type="EMBL" id="JBBNAG010000004">
    <property type="protein sequence ID" value="KAK9141031.1"/>
    <property type="molecule type" value="Genomic_DNA"/>
</dbReference>
<evidence type="ECO:0000313" key="5">
    <source>
        <dbReference type="Proteomes" id="UP001419268"/>
    </source>
</evidence>
<dbReference type="SUPFAM" id="SSF48452">
    <property type="entry name" value="TPR-like"/>
    <property type="match status" value="1"/>
</dbReference>
<dbReference type="Pfam" id="PF20431">
    <property type="entry name" value="E_motif"/>
    <property type="match status" value="1"/>
</dbReference>
<dbReference type="FunFam" id="1.25.40.10:FF:000184">
    <property type="entry name" value="Pentatricopeptide repeat-containing protein, chloroplastic"/>
    <property type="match status" value="1"/>
</dbReference>
<dbReference type="GO" id="GO:0008270">
    <property type="term" value="F:zinc ion binding"/>
    <property type="evidence" value="ECO:0007669"/>
    <property type="project" value="InterPro"/>
</dbReference>
<name>A0AAP0JVW8_9MAGN</name>
<dbReference type="InterPro" id="IPR011990">
    <property type="entry name" value="TPR-like_helical_dom_sf"/>
</dbReference>
<evidence type="ECO:0000313" key="4">
    <source>
        <dbReference type="EMBL" id="KAK9141031.1"/>
    </source>
</evidence>
<dbReference type="PROSITE" id="PS51375">
    <property type="entry name" value="PPR"/>
    <property type="match status" value="6"/>
</dbReference>
<dbReference type="Gene3D" id="1.25.40.10">
    <property type="entry name" value="Tetratricopeptide repeat domain"/>
    <property type="match status" value="5"/>
</dbReference>
<dbReference type="GO" id="GO:0003723">
    <property type="term" value="F:RNA binding"/>
    <property type="evidence" value="ECO:0007669"/>
    <property type="project" value="InterPro"/>
</dbReference>
<gene>
    <name evidence="4" type="ORF">Scep_010712</name>
</gene>
<proteinExistence type="predicted"/>
<feature type="repeat" description="PPR" evidence="2">
    <location>
        <begin position="227"/>
        <end position="261"/>
    </location>
</feature>
<feature type="domain" description="DYW" evidence="3">
    <location>
        <begin position="673"/>
        <end position="765"/>
    </location>
</feature>
<evidence type="ECO:0000259" key="3">
    <source>
        <dbReference type="Pfam" id="PF14432"/>
    </source>
</evidence>
<dbReference type="Pfam" id="PF01535">
    <property type="entry name" value="PPR"/>
    <property type="match status" value="5"/>
</dbReference>
<dbReference type="FunFam" id="1.25.40.10:FF:000125">
    <property type="entry name" value="Pentatricopeptide repeat-containing protein"/>
    <property type="match status" value="1"/>
</dbReference>
<keyword evidence="1" id="KW-0677">Repeat</keyword>
<feature type="repeat" description="PPR" evidence="2">
    <location>
        <begin position="329"/>
        <end position="363"/>
    </location>
</feature>
<dbReference type="InterPro" id="IPR032867">
    <property type="entry name" value="DYW_dom"/>
</dbReference>
<reference evidence="4 5" key="1">
    <citation type="submission" date="2024-01" db="EMBL/GenBank/DDBJ databases">
        <title>Genome assemblies of Stephania.</title>
        <authorList>
            <person name="Yang L."/>
        </authorList>
    </citation>
    <scope>NUCLEOTIDE SEQUENCE [LARGE SCALE GENOMIC DNA]</scope>
    <source>
        <strain evidence="4">JXDWG</strain>
        <tissue evidence="4">Leaf</tissue>
    </source>
</reference>
<evidence type="ECO:0000256" key="1">
    <source>
        <dbReference type="ARBA" id="ARBA00022737"/>
    </source>
</evidence>
<feature type="repeat" description="PPR" evidence="2">
    <location>
        <begin position="431"/>
        <end position="461"/>
    </location>
</feature>
<dbReference type="Proteomes" id="UP001419268">
    <property type="component" value="Unassembled WGS sequence"/>
</dbReference>
<protein>
    <recommendedName>
        <fullName evidence="3">DYW domain-containing protein</fullName>
    </recommendedName>
</protein>
<accession>A0AAP0JVW8</accession>
<dbReference type="PANTHER" id="PTHR47926:SF373">
    <property type="entry name" value="TETRATRICOPEPTIDE-LIKE HELICAL DOMAIN SUPERFAMILY, DYW DOMAIN-CONTAINING PROTEIN"/>
    <property type="match status" value="1"/>
</dbReference>
<dbReference type="GO" id="GO:0048731">
    <property type="term" value="P:system development"/>
    <property type="evidence" value="ECO:0007669"/>
    <property type="project" value="UniProtKB-ARBA"/>
</dbReference>